<sequence>MPPSSAAATTSVQVALRIRPTTPQDATSIPSRFQRTVIHAVSSNTVSVDSTPSNQASGSLVPSSPAPAAASSASPAKKQSFTFDQVHGQDATQHEIFASTAEPLIHRFVEGFNCTVLAYGQTSSGKTYSMTGVDLDADPNDPSNGMGIIPRSIATIFNKANALKEERGGAWTYSIKGSFIELYNEDLIDLLSMDDGVGGRREVQIREDKHGHIIWDGLREITVKSTNEVMSLIKQGSSIRRTNETDMNAQSSRSHAIFSLTLTQRKYSGSGAPPRSSTPVQAGRSPSRLARPASTYASTGANRVSSPTFGRPPTPSFASAMGRGGGLRPSSALGMHSETKKIVDDDSGEWVTIVSKFHFVDLAGSERLKRTAAVGERVKEGISINSGLLALGNVISALGDPSRAKSHTATHIPYRDSKLTRLLQDSLGGNAHTLMIACVSPAEWNAGETVNTLKYANRARNIKNRAVVTEKEEGWDDMEWLQNMVTRLRKDMKALKEGGGIVASGRSDGDAVEVEGASKKVLAQMTELQNNYEDLRGKFVERTEELTRLRRELGEQHRNSSSGATSGTAKYEEIVGPVIEEYEKTISAMEAELSLNRAALRHTNDLVEEKEEELSTLTERHSATELYVEELKSRVGKLTEREASTEAYIRDLEEKIKLHEDTSMSSSESVSDLKREIARHKDAEERNAHYIGELEARLTKADESVLSLRETIEKLEHDCDSRREEVEILQERLNNVLTDGEAWRSDLEERESRVRELEAKMEQWEAKRLAADEERTRLKGINTEVQRQRLSLEVDMADHAPPSVTDVNGVTSTESESLQEQFDALRETQAATLADLDSLTAKYRDALKEISDLAEQIKEMQLGSPSSDRSESPDFHDVPATPRRRHKMRSRENSDVQIAINNRRPFFRHAASVESLHSRSLSQSQSLSQELFSARSRMLSSPDLNGMPNGHAGRLGHSPTGSRTNLSISLPYGTNHERSAASLEKEIMRLQEVLKEREAEIQTLETSLKEKHTLQVAVPEKQVPNGHVPNQSELSPQILDQIAAIRRSMEIRHPPSDIPTGDEDEPLVRLNDLMLSMAQKEARHREVVDELNEQIEHIQQERDELTTHATSYSTEYDTLRDQHEEQSAQLAELRVREQSLIAEREAAVDQFNSSISTLKREHEEALHSKQAEVDSLLQRLSAEHDTALVDLQKQLLNASDELAASQKAHEEAFGKLKAEHDDELKKQREEVEAALAKAKEEHEAELSSLKTSHEAELAAKEQEHAGVLQRTEEEYYVALSKLRSGHAETLAKKEADFSSSIERLKEEHAGALKMADLAREGSLTESHSHQAELIGQLQAEHASAIEKKETQFADDLRKLHEEHASILAKKVEDHSAVVERLKTKHSAKLSELEESKDREADALKQTLQSTVQQHGEALTALRTEHEAALQAAKQQHDSLIETLQGTHEKAFSVLKTEHALALENAESSAREALEPLLREKTEEVVRLKKEHEEALLEAESSKVAIQEQHLQELEAARLRGESMLKEEGERLQKSLSDMQIEQAQEMETLQKDNALLHDELASYKASHDEFLIAQEDARQAHDRELQERDRLIMDLRQGHDSSLAEKAELAAELDRLRSELAQVASEKSRLAQEAADKATFEDQVSQQRVAMDDLHAELQKTKEHRDALLSERTKQETIVRDLQVQLSRAINIPDAIPPRPSDRNPSFSRTNGSKLPPLTPPPSIPPPPAPRSIPPVPMDVAHSISSQASTLRSSGSSRESNPDSPSTSVAGSAPNPPSPMDSKLTVQIEDQARHIEEQEVIIKTLNKQLSHCESDLQAHMDLVSTLETSLGDSEKNLRKARMQATEIARERDTLNAQIERLRGELEEARREVTTVRRSVVEQKQSLEKELDEERRARERVRQQLDMRVDELQKRKSKFVCL</sequence>
<comment type="similarity">
    <text evidence="6">Belongs to the TRAFAC class myosin-kinesin ATPase superfamily. Kinesin family.</text>
</comment>
<dbReference type="InParanoid" id="A0A0H2S5I7"/>
<keyword evidence="3 6" id="KW-0547">Nucleotide-binding</keyword>
<protein>
    <submittedName>
        <fullName evidence="10">Kinesin</fullName>
    </submittedName>
</protein>
<evidence type="ECO:0000256" key="6">
    <source>
        <dbReference type="PROSITE-ProRule" id="PRU00283"/>
    </source>
</evidence>
<feature type="binding site" evidence="6">
    <location>
        <begin position="120"/>
        <end position="127"/>
    </location>
    <ligand>
        <name>ATP</name>
        <dbReference type="ChEBI" id="CHEBI:30616"/>
    </ligand>
</feature>
<feature type="region of interest" description="Disordered" evidence="8">
    <location>
        <begin position="1"/>
        <end position="30"/>
    </location>
</feature>
<keyword evidence="4 6" id="KW-0067">ATP-binding</keyword>
<feature type="region of interest" description="Disordered" evidence="8">
    <location>
        <begin position="860"/>
        <end position="900"/>
    </location>
</feature>
<accession>A0A0H2S5I7</accession>
<keyword evidence="11" id="KW-1185">Reference proteome</keyword>
<dbReference type="PANTHER" id="PTHR47969:SF15">
    <property type="entry name" value="CHROMOSOME-ASSOCIATED KINESIN KIF4A-RELATED"/>
    <property type="match status" value="1"/>
</dbReference>
<organism evidence="10 11">
    <name type="scientific">Schizopora paradoxa</name>
    <dbReference type="NCBI Taxonomy" id="27342"/>
    <lineage>
        <taxon>Eukaryota</taxon>
        <taxon>Fungi</taxon>
        <taxon>Dikarya</taxon>
        <taxon>Basidiomycota</taxon>
        <taxon>Agaricomycotina</taxon>
        <taxon>Agaricomycetes</taxon>
        <taxon>Hymenochaetales</taxon>
        <taxon>Schizoporaceae</taxon>
        <taxon>Schizopora</taxon>
    </lineage>
</organism>
<feature type="compositionally biased region" description="Pro residues" evidence="8">
    <location>
        <begin position="1717"/>
        <end position="1737"/>
    </location>
</feature>
<dbReference type="GO" id="GO:0005524">
    <property type="term" value="F:ATP binding"/>
    <property type="evidence" value="ECO:0007669"/>
    <property type="project" value="UniProtKB-UniRule"/>
</dbReference>
<feature type="compositionally biased region" description="Polar residues" evidence="8">
    <location>
        <begin position="21"/>
        <end position="30"/>
    </location>
</feature>
<dbReference type="GO" id="GO:0007018">
    <property type="term" value="P:microtubule-based movement"/>
    <property type="evidence" value="ECO:0007669"/>
    <property type="project" value="InterPro"/>
</dbReference>
<evidence type="ECO:0000256" key="1">
    <source>
        <dbReference type="ARBA" id="ARBA00004496"/>
    </source>
</evidence>
<feature type="compositionally biased region" description="Low complexity" evidence="8">
    <location>
        <begin position="1745"/>
        <end position="1768"/>
    </location>
</feature>
<evidence type="ECO:0000256" key="4">
    <source>
        <dbReference type="ARBA" id="ARBA00022840"/>
    </source>
</evidence>
<dbReference type="InterPro" id="IPR036961">
    <property type="entry name" value="Kinesin_motor_dom_sf"/>
</dbReference>
<dbReference type="Pfam" id="PF00225">
    <property type="entry name" value="Kinesin"/>
    <property type="match status" value="2"/>
</dbReference>
<dbReference type="InterPro" id="IPR027640">
    <property type="entry name" value="Kinesin-like_fam"/>
</dbReference>
<evidence type="ECO:0000256" key="5">
    <source>
        <dbReference type="ARBA" id="ARBA00023054"/>
    </source>
</evidence>
<feature type="coiled-coil region" evidence="7">
    <location>
        <begin position="980"/>
        <end position="1007"/>
    </location>
</feature>
<dbReference type="GO" id="GO:0005875">
    <property type="term" value="C:microtubule associated complex"/>
    <property type="evidence" value="ECO:0007669"/>
    <property type="project" value="TreeGrafter"/>
</dbReference>
<keyword evidence="5 7" id="KW-0175">Coiled coil</keyword>
<feature type="compositionally biased region" description="Basic and acidic residues" evidence="8">
    <location>
        <begin position="868"/>
        <end position="877"/>
    </location>
</feature>
<dbReference type="STRING" id="27342.A0A0H2S5I7"/>
<feature type="coiled-coil region" evidence="7">
    <location>
        <begin position="1599"/>
        <end position="1671"/>
    </location>
</feature>
<evidence type="ECO:0000256" key="8">
    <source>
        <dbReference type="SAM" id="MobiDB-lite"/>
    </source>
</evidence>
<dbReference type="EMBL" id="KQ085888">
    <property type="protein sequence ID" value="KLO19229.1"/>
    <property type="molecule type" value="Genomic_DNA"/>
</dbReference>
<evidence type="ECO:0000313" key="11">
    <source>
        <dbReference type="Proteomes" id="UP000053477"/>
    </source>
</evidence>
<feature type="domain" description="Kinesin motor" evidence="9">
    <location>
        <begin position="11"/>
        <end position="462"/>
    </location>
</feature>
<dbReference type="OrthoDB" id="3176171at2759"/>
<name>A0A0H2S5I7_9AGAM</name>
<dbReference type="InterPro" id="IPR001752">
    <property type="entry name" value="Kinesin_motor_dom"/>
</dbReference>
<proteinExistence type="inferred from homology"/>
<reference evidence="10 11" key="1">
    <citation type="submission" date="2015-04" db="EMBL/GenBank/DDBJ databases">
        <title>Complete genome sequence of Schizopora paradoxa KUC8140, a cosmopolitan wood degrader in East Asia.</title>
        <authorList>
            <consortium name="DOE Joint Genome Institute"/>
            <person name="Min B."/>
            <person name="Park H."/>
            <person name="Jang Y."/>
            <person name="Kim J.-J."/>
            <person name="Kim K.H."/>
            <person name="Pangilinan J."/>
            <person name="Lipzen A."/>
            <person name="Riley R."/>
            <person name="Grigoriev I.V."/>
            <person name="Spatafora J.W."/>
            <person name="Choi I.-G."/>
        </authorList>
    </citation>
    <scope>NUCLEOTIDE SEQUENCE [LARGE SCALE GENOMIC DNA]</scope>
    <source>
        <strain evidence="10 11">KUC8140</strain>
    </source>
</reference>
<feature type="coiled-coil region" evidence="7">
    <location>
        <begin position="518"/>
        <end position="552"/>
    </location>
</feature>
<evidence type="ECO:0000256" key="3">
    <source>
        <dbReference type="ARBA" id="ARBA00022741"/>
    </source>
</evidence>
<feature type="compositionally biased region" description="Polar residues" evidence="8">
    <location>
        <begin position="295"/>
        <end position="308"/>
    </location>
</feature>
<dbReference type="SMART" id="SM00129">
    <property type="entry name" value="KISc"/>
    <property type="match status" value="1"/>
</dbReference>
<feature type="region of interest" description="Disordered" evidence="8">
    <location>
        <begin position="235"/>
        <end position="254"/>
    </location>
</feature>
<dbReference type="SUPFAM" id="SSF52540">
    <property type="entry name" value="P-loop containing nucleoside triphosphate hydrolases"/>
    <property type="match status" value="1"/>
</dbReference>
<dbReference type="InterPro" id="IPR019821">
    <property type="entry name" value="Kinesin_motor_CS"/>
</dbReference>
<gene>
    <name evidence="10" type="ORF">SCHPADRAFT_843904</name>
</gene>
<dbReference type="PROSITE" id="PS50067">
    <property type="entry name" value="KINESIN_MOTOR_2"/>
    <property type="match status" value="1"/>
</dbReference>
<feature type="coiled-coil region" evidence="7">
    <location>
        <begin position="1477"/>
        <end position="1516"/>
    </location>
</feature>
<feature type="region of interest" description="Disordered" evidence="8">
    <location>
        <begin position="266"/>
        <end position="333"/>
    </location>
</feature>
<dbReference type="Proteomes" id="UP000053477">
    <property type="component" value="Unassembled WGS sequence"/>
</dbReference>
<dbReference type="PRINTS" id="PR00380">
    <property type="entry name" value="KINESINHEAVY"/>
</dbReference>
<feature type="coiled-coil region" evidence="7">
    <location>
        <begin position="1081"/>
        <end position="1248"/>
    </location>
</feature>
<feature type="coiled-coil region" evidence="7">
    <location>
        <begin position="698"/>
        <end position="774"/>
    </location>
</feature>
<evidence type="ECO:0000313" key="10">
    <source>
        <dbReference type="EMBL" id="KLO19229.1"/>
    </source>
</evidence>
<evidence type="ECO:0000259" key="9">
    <source>
        <dbReference type="PROSITE" id="PS50067"/>
    </source>
</evidence>
<feature type="region of interest" description="Disordered" evidence="8">
    <location>
        <begin position="1691"/>
        <end position="1782"/>
    </location>
</feature>
<dbReference type="GO" id="GO:0008017">
    <property type="term" value="F:microtubule binding"/>
    <property type="evidence" value="ECO:0007669"/>
    <property type="project" value="InterPro"/>
</dbReference>
<feature type="compositionally biased region" description="Polar residues" evidence="8">
    <location>
        <begin position="45"/>
        <end position="55"/>
    </location>
</feature>
<feature type="region of interest" description="Disordered" evidence="8">
    <location>
        <begin position="45"/>
        <end position="76"/>
    </location>
</feature>
<dbReference type="GO" id="GO:0051231">
    <property type="term" value="P:spindle elongation"/>
    <property type="evidence" value="ECO:0007669"/>
    <property type="project" value="TreeGrafter"/>
</dbReference>
<keyword evidence="2" id="KW-0963">Cytoplasm</keyword>
<dbReference type="GO" id="GO:0003777">
    <property type="term" value="F:microtubule motor activity"/>
    <property type="evidence" value="ECO:0007669"/>
    <property type="project" value="InterPro"/>
</dbReference>
<dbReference type="PROSITE" id="PS00411">
    <property type="entry name" value="KINESIN_MOTOR_1"/>
    <property type="match status" value="1"/>
</dbReference>
<evidence type="ECO:0000256" key="2">
    <source>
        <dbReference type="ARBA" id="ARBA00022490"/>
    </source>
</evidence>
<evidence type="ECO:0000256" key="7">
    <source>
        <dbReference type="SAM" id="Coils"/>
    </source>
</evidence>
<feature type="coiled-coil region" evidence="7">
    <location>
        <begin position="579"/>
        <end position="620"/>
    </location>
</feature>
<keyword evidence="6" id="KW-0505">Motor protein</keyword>
<feature type="region of interest" description="Disordered" evidence="8">
    <location>
        <begin position="943"/>
        <end position="965"/>
    </location>
</feature>
<feature type="coiled-coil region" evidence="7">
    <location>
        <begin position="1788"/>
        <end position="1903"/>
    </location>
</feature>
<feature type="compositionally biased region" description="Low complexity" evidence="8">
    <location>
        <begin position="56"/>
        <end position="76"/>
    </location>
</feature>
<feature type="compositionally biased region" description="Low complexity" evidence="8">
    <location>
        <begin position="1"/>
        <end position="11"/>
    </location>
</feature>
<dbReference type="PANTHER" id="PTHR47969">
    <property type="entry name" value="CHROMOSOME-ASSOCIATED KINESIN KIF4A-RELATED"/>
    <property type="match status" value="1"/>
</dbReference>
<dbReference type="GO" id="GO:0007052">
    <property type="term" value="P:mitotic spindle organization"/>
    <property type="evidence" value="ECO:0007669"/>
    <property type="project" value="TreeGrafter"/>
</dbReference>
<comment type="subcellular location">
    <subcellularLocation>
        <location evidence="1">Cytoplasm</location>
    </subcellularLocation>
</comment>
<feature type="compositionally biased region" description="Polar residues" evidence="8">
    <location>
        <begin position="1703"/>
        <end position="1713"/>
    </location>
</feature>
<dbReference type="GO" id="GO:0005737">
    <property type="term" value="C:cytoplasm"/>
    <property type="evidence" value="ECO:0007669"/>
    <property type="project" value="UniProtKB-SubCell"/>
</dbReference>
<dbReference type="InterPro" id="IPR027417">
    <property type="entry name" value="P-loop_NTPase"/>
</dbReference>
<dbReference type="Gene3D" id="3.40.850.10">
    <property type="entry name" value="Kinesin motor domain"/>
    <property type="match status" value="1"/>
</dbReference>